<dbReference type="OrthoDB" id="5620at2759"/>
<dbReference type="Proteomes" id="UP000622797">
    <property type="component" value="Unassembled WGS sequence"/>
</dbReference>
<evidence type="ECO:0000313" key="1">
    <source>
        <dbReference type="EMBL" id="KAF4943680.1"/>
    </source>
</evidence>
<dbReference type="EMBL" id="JABEXW010001476">
    <property type="protein sequence ID" value="KAF4943680.1"/>
    <property type="molecule type" value="Genomic_DNA"/>
</dbReference>
<organism evidence="1 2">
    <name type="scientific">Fusarium sarcochroum</name>
    <dbReference type="NCBI Taxonomy" id="1208366"/>
    <lineage>
        <taxon>Eukaryota</taxon>
        <taxon>Fungi</taxon>
        <taxon>Dikarya</taxon>
        <taxon>Ascomycota</taxon>
        <taxon>Pezizomycotina</taxon>
        <taxon>Sordariomycetes</taxon>
        <taxon>Hypocreomycetidae</taxon>
        <taxon>Hypocreales</taxon>
        <taxon>Nectriaceae</taxon>
        <taxon>Fusarium</taxon>
        <taxon>Fusarium lateritium species complex</taxon>
    </lineage>
</organism>
<name>A0A8H4SQ91_9HYPO</name>
<proteinExistence type="predicted"/>
<reference evidence="1" key="2">
    <citation type="submission" date="2020-05" db="EMBL/GenBank/DDBJ databases">
        <authorList>
            <person name="Kim H.-S."/>
            <person name="Proctor R.H."/>
            <person name="Brown D.W."/>
        </authorList>
    </citation>
    <scope>NUCLEOTIDE SEQUENCE</scope>
    <source>
        <strain evidence="1">NRRL 20472</strain>
    </source>
</reference>
<protein>
    <submittedName>
        <fullName evidence="1">Uncharacterized protein</fullName>
    </submittedName>
</protein>
<evidence type="ECO:0000313" key="2">
    <source>
        <dbReference type="Proteomes" id="UP000622797"/>
    </source>
</evidence>
<accession>A0A8H4SQ91</accession>
<sequence length="86" mass="9261">MSSASFRPQAVSSALVLAFDEVLLGDISMAFQHVQGAANIVHAAGGPQALGLSGFLRSVLFSCTHGDRLLDWKRVFDLNPNFMKPE</sequence>
<reference evidence="1" key="1">
    <citation type="journal article" date="2020" name="BMC Genomics">
        <title>Correction to: Identification and distribution of gene clusters required for synthesis of sphingolipid metabolism inhibitors in diverse species of the filamentous fungus Fusarium.</title>
        <authorList>
            <person name="Kim H.S."/>
            <person name="Lohmar J.M."/>
            <person name="Busman M."/>
            <person name="Brown D.W."/>
            <person name="Naumann T.A."/>
            <person name="Divon H.H."/>
            <person name="Lysoe E."/>
            <person name="Uhlig S."/>
            <person name="Proctor R.H."/>
        </authorList>
    </citation>
    <scope>NUCLEOTIDE SEQUENCE</scope>
    <source>
        <strain evidence="1">NRRL 20472</strain>
    </source>
</reference>
<comment type="caution">
    <text evidence="1">The sequence shown here is derived from an EMBL/GenBank/DDBJ whole genome shotgun (WGS) entry which is preliminary data.</text>
</comment>
<keyword evidence="2" id="KW-1185">Reference proteome</keyword>
<dbReference type="AlphaFoldDB" id="A0A8H4SQ91"/>
<gene>
    <name evidence="1" type="ORF">FSARC_14858</name>
</gene>